<dbReference type="InterPro" id="IPR045262">
    <property type="entry name" value="STP/PLT_plant"/>
</dbReference>
<evidence type="ECO:0000256" key="9">
    <source>
        <dbReference type="SAM" id="Phobius"/>
    </source>
</evidence>
<evidence type="ECO:0000313" key="12">
    <source>
        <dbReference type="Proteomes" id="UP001189624"/>
    </source>
</evidence>
<keyword evidence="6" id="KW-0769">Symport</keyword>
<dbReference type="InterPro" id="IPR003663">
    <property type="entry name" value="Sugar/inositol_transpt"/>
</dbReference>
<dbReference type="PANTHER" id="PTHR23500:SF460">
    <property type="entry name" value="SUGAR TRANSPORT PROTEIN 11"/>
    <property type="match status" value="1"/>
</dbReference>
<feature type="transmembrane region" description="Helical" evidence="9">
    <location>
        <begin position="336"/>
        <end position="354"/>
    </location>
</feature>
<feature type="transmembrane region" description="Helical" evidence="9">
    <location>
        <begin position="360"/>
        <end position="380"/>
    </location>
</feature>
<dbReference type="InterPro" id="IPR005829">
    <property type="entry name" value="Sugar_transporter_CS"/>
</dbReference>
<evidence type="ECO:0000256" key="1">
    <source>
        <dbReference type="ARBA" id="ARBA00004141"/>
    </source>
</evidence>
<evidence type="ECO:0000256" key="8">
    <source>
        <dbReference type="ARBA" id="ARBA00023136"/>
    </source>
</evidence>
<protein>
    <recommendedName>
        <fullName evidence="10">Major facilitator superfamily (MFS) profile domain-containing protein</fullName>
    </recommendedName>
</protein>
<feature type="transmembrane region" description="Helical" evidence="9">
    <location>
        <begin position="694"/>
        <end position="713"/>
    </location>
</feature>
<feature type="transmembrane region" description="Helical" evidence="9">
    <location>
        <begin position="628"/>
        <end position="649"/>
    </location>
</feature>
<comment type="subcellular location">
    <subcellularLocation>
        <location evidence="1">Membrane</location>
        <topology evidence="1">Multi-pass membrane protein</topology>
    </subcellularLocation>
</comment>
<feature type="transmembrane region" description="Helical" evidence="9">
    <location>
        <begin position="18"/>
        <end position="37"/>
    </location>
</feature>
<evidence type="ECO:0000259" key="10">
    <source>
        <dbReference type="PROSITE" id="PS50850"/>
    </source>
</evidence>
<evidence type="ECO:0000256" key="2">
    <source>
        <dbReference type="ARBA" id="ARBA00010992"/>
    </source>
</evidence>
<keyword evidence="8 9" id="KW-0472">Membrane</keyword>
<evidence type="ECO:0000256" key="5">
    <source>
        <dbReference type="ARBA" id="ARBA00022692"/>
    </source>
</evidence>
<dbReference type="InterPro" id="IPR005828">
    <property type="entry name" value="MFS_sugar_transport-like"/>
</dbReference>
<dbReference type="InterPro" id="IPR044778">
    <property type="entry name" value="MFS_STP/MST-like_plant"/>
</dbReference>
<dbReference type="CDD" id="cd17361">
    <property type="entry name" value="MFS_STP"/>
    <property type="match status" value="1"/>
</dbReference>
<keyword evidence="3" id="KW-0813">Transport</keyword>
<keyword evidence="12" id="KW-1185">Reference proteome</keyword>
<dbReference type="PANTHER" id="PTHR23500">
    <property type="entry name" value="SOLUTE CARRIER FAMILY 2, FACILITATED GLUCOSE TRANSPORTER"/>
    <property type="match status" value="1"/>
</dbReference>
<dbReference type="GO" id="GO:0015293">
    <property type="term" value="F:symporter activity"/>
    <property type="evidence" value="ECO:0007669"/>
    <property type="project" value="UniProtKB-KW"/>
</dbReference>
<feature type="transmembrane region" description="Helical" evidence="9">
    <location>
        <begin position="262"/>
        <end position="282"/>
    </location>
</feature>
<feature type="transmembrane region" description="Helical" evidence="9">
    <location>
        <begin position="49"/>
        <end position="68"/>
    </location>
</feature>
<accession>A0AA86SRB2</accession>
<dbReference type="InterPro" id="IPR020846">
    <property type="entry name" value="MFS_dom"/>
</dbReference>
<evidence type="ECO:0000313" key="11">
    <source>
        <dbReference type="EMBL" id="CAJ1948516.1"/>
    </source>
</evidence>
<dbReference type="InterPro" id="IPR036259">
    <property type="entry name" value="MFS_trans_sf"/>
</dbReference>
<dbReference type="PROSITE" id="PS00217">
    <property type="entry name" value="SUGAR_TRANSPORT_2"/>
    <property type="match status" value="1"/>
</dbReference>
<feature type="transmembrane region" description="Helical" evidence="9">
    <location>
        <begin position="107"/>
        <end position="128"/>
    </location>
</feature>
<gene>
    <name evidence="11" type="ORF">AYBTSS11_LOCUS13230</name>
</gene>
<feature type="transmembrane region" description="Helical" evidence="9">
    <location>
        <begin position="669"/>
        <end position="687"/>
    </location>
</feature>
<feature type="transmembrane region" description="Helical" evidence="9">
    <location>
        <begin position="134"/>
        <end position="157"/>
    </location>
</feature>
<dbReference type="GO" id="GO:0016020">
    <property type="term" value="C:membrane"/>
    <property type="evidence" value="ECO:0007669"/>
    <property type="project" value="UniProtKB-SubCell"/>
</dbReference>
<dbReference type="GO" id="GO:0015145">
    <property type="term" value="F:monosaccharide transmembrane transporter activity"/>
    <property type="evidence" value="ECO:0007669"/>
    <property type="project" value="InterPro"/>
</dbReference>
<feature type="transmembrane region" description="Helical" evidence="9">
    <location>
        <begin position="477"/>
        <end position="496"/>
    </location>
</feature>
<reference evidence="11" key="1">
    <citation type="submission" date="2023-10" db="EMBL/GenBank/DDBJ databases">
        <authorList>
            <person name="Domelevo Entfellner J.-B."/>
        </authorList>
    </citation>
    <scope>NUCLEOTIDE SEQUENCE</scope>
</reference>
<name>A0AA86SRB2_9FABA</name>
<feature type="transmembrane region" description="Helical" evidence="9">
    <location>
        <begin position="294"/>
        <end position="316"/>
    </location>
</feature>
<dbReference type="Pfam" id="PF00083">
    <property type="entry name" value="Sugar_tr"/>
    <property type="match status" value="4"/>
</dbReference>
<organism evidence="11 12">
    <name type="scientific">Sphenostylis stenocarpa</name>
    <dbReference type="NCBI Taxonomy" id="92480"/>
    <lineage>
        <taxon>Eukaryota</taxon>
        <taxon>Viridiplantae</taxon>
        <taxon>Streptophyta</taxon>
        <taxon>Embryophyta</taxon>
        <taxon>Tracheophyta</taxon>
        <taxon>Spermatophyta</taxon>
        <taxon>Magnoliopsida</taxon>
        <taxon>eudicotyledons</taxon>
        <taxon>Gunneridae</taxon>
        <taxon>Pentapetalae</taxon>
        <taxon>rosids</taxon>
        <taxon>fabids</taxon>
        <taxon>Fabales</taxon>
        <taxon>Fabaceae</taxon>
        <taxon>Papilionoideae</taxon>
        <taxon>50 kb inversion clade</taxon>
        <taxon>NPAAA clade</taxon>
        <taxon>indigoferoid/millettioid clade</taxon>
        <taxon>Phaseoleae</taxon>
        <taxon>Sphenostylis</taxon>
    </lineage>
</organism>
<keyword evidence="5 9" id="KW-0812">Transmembrane</keyword>
<dbReference type="PRINTS" id="PR00171">
    <property type="entry name" value="SUGRTRNSPORT"/>
</dbReference>
<evidence type="ECO:0000256" key="4">
    <source>
        <dbReference type="ARBA" id="ARBA00022597"/>
    </source>
</evidence>
<feature type="transmembrane region" description="Helical" evidence="9">
    <location>
        <begin position="446"/>
        <end position="465"/>
    </location>
</feature>
<dbReference type="SUPFAM" id="SSF103473">
    <property type="entry name" value="MFS general substrate transporter"/>
    <property type="match status" value="3"/>
</dbReference>
<proteinExistence type="inferred from homology"/>
<evidence type="ECO:0000256" key="3">
    <source>
        <dbReference type="ARBA" id="ARBA00022448"/>
    </source>
</evidence>
<feature type="transmembrane region" description="Helical" evidence="9">
    <location>
        <begin position="396"/>
        <end position="419"/>
    </location>
</feature>
<evidence type="ECO:0000256" key="6">
    <source>
        <dbReference type="ARBA" id="ARBA00022847"/>
    </source>
</evidence>
<dbReference type="AlphaFoldDB" id="A0AA86SRB2"/>
<dbReference type="Gramene" id="rna-AYBTSS11_LOCUS13230">
    <property type="protein sequence ID" value="CAJ1948516.1"/>
    <property type="gene ID" value="gene-AYBTSS11_LOCUS13230"/>
</dbReference>
<dbReference type="PROSITE" id="PS50850">
    <property type="entry name" value="MFS"/>
    <property type="match status" value="1"/>
</dbReference>
<comment type="similarity">
    <text evidence="2">Belongs to the major facilitator superfamily. Sugar transporter (TC 2.A.1.1) family.</text>
</comment>
<evidence type="ECO:0000256" key="7">
    <source>
        <dbReference type="ARBA" id="ARBA00022989"/>
    </source>
</evidence>
<keyword evidence="4" id="KW-0762">Sugar transport</keyword>
<dbReference type="Proteomes" id="UP001189624">
    <property type="component" value="Chromosome 4"/>
</dbReference>
<sequence>MQDESNHESQYCKFDNELLTLFTSSLYLAALVASFCASTTTRMMGRKTSMFVGGLFFLFGALLNGFAINIEMLIIGRLLLGFGVGYCNRSVPVYLSEMAPTTIRGALNIGFQMMITIGILIANLINYGTAKLEYGWRISLGIGAVPAIMLCVGSLFLGDTPNSPVERGKIEAAKKMLQRIRGVDNVDEEFQELVDATKATKDVEHPWKNIIQPKHRPQLTFCSLDSILPTIHQYQCVNVVATVVSIFSRGQVWKKDIVPRRWYSNACLSLVVGTMIAMKFGVSGEGSFTNGEASLLLFFICAYVAAYAWSWGPLGWLVPSEICSLEVRSAGQSTNVVVNMLFTFVIAQIFLTMLCHLKFGLFFFFAGFVLIMTIFVALFLPETRNVRIEEMNRQPWVVYSLVMILGSLGGVTSMEPFLIKFFPSVYKQMQDESNHESQYCKFDNELLTLFTSSLYLAALVASFCASTTTRMMGRKTSMFVGGLFFLVGALLNGFAINIEMLIIGRLLLGFGVGYCNRVTHQTLSVERGKIEAAKKMLQRIRGVDNVDEEFQELVDATKAAKDVEHPWKNIIQPKYRPQLTFCSLDSILPTIHRLEEGYCSSKLAVGTMIAMKFGVSCEGSFTNGEASLLLFFICAYVAAYAWSWGPLGWLVPSEICSLEVRSAGQSTNVAVNMLFTFVIAQIFLTMLCHLKFGLFFFFAGFVLIMTIFVALFLPETRNVRIEEMNRVWKSHSVLD</sequence>
<dbReference type="EMBL" id="OY731401">
    <property type="protein sequence ID" value="CAJ1948516.1"/>
    <property type="molecule type" value="Genomic_DNA"/>
</dbReference>
<keyword evidence="7 9" id="KW-1133">Transmembrane helix</keyword>
<dbReference type="Gene3D" id="1.20.1250.20">
    <property type="entry name" value="MFS general substrate transporter like domains"/>
    <property type="match status" value="3"/>
</dbReference>
<feature type="domain" description="Major facilitator superfamily (MFS) profile" evidence="10">
    <location>
        <begin position="1"/>
        <end position="384"/>
    </location>
</feature>